<evidence type="ECO:0000256" key="9">
    <source>
        <dbReference type="SAM" id="MobiDB-lite"/>
    </source>
</evidence>
<evidence type="ECO:0000256" key="4">
    <source>
        <dbReference type="ARBA" id="ARBA00022692"/>
    </source>
</evidence>
<protein>
    <recommendedName>
        <fullName evidence="8">Regulator of SigK</fullName>
    </recommendedName>
    <alternativeName>
        <fullName evidence="7">Sigma-K anti-sigma factor RskA</fullName>
    </alternativeName>
</protein>
<evidence type="ECO:0000313" key="12">
    <source>
        <dbReference type="EMBL" id="TSB45506.1"/>
    </source>
</evidence>
<feature type="region of interest" description="Disordered" evidence="9">
    <location>
        <begin position="264"/>
        <end position="283"/>
    </location>
</feature>
<dbReference type="Pfam" id="PF10099">
    <property type="entry name" value="RskA_C"/>
    <property type="match status" value="1"/>
</dbReference>
<evidence type="ECO:0000256" key="8">
    <source>
        <dbReference type="ARBA" id="ARBA00030803"/>
    </source>
</evidence>
<dbReference type="InterPro" id="IPR018764">
    <property type="entry name" value="RskA_C"/>
</dbReference>
<evidence type="ECO:0000313" key="13">
    <source>
        <dbReference type="Proteomes" id="UP000318521"/>
    </source>
</evidence>
<keyword evidence="13" id="KW-1185">Reference proteome</keyword>
<feature type="transmembrane region" description="Helical" evidence="10">
    <location>
        <begin position="108"/>
        <end position="127"/>
    </location>
</feature>
<evidence type="ECO:0000256" key="6">
    <source>
        <dbReference type="ARBA" id="ARBA00023136"/>
    </source>
</evidence>
<dbReference type="OrthoDB" id="150725at2"/>
<dbReference type="EMBL" id="VLXZ01000011">
    <property type="protein sequence ID" value="TSB45506.1"/>
    <property type="molecule type" value="Genomic_DNA"/>
</dbReference>
<dbReference type="GO" id="GO:0016989">
    <property type="term" value="F:sigma factor antagonist activity"/>
    <property type="evidence" value="ECO:0007669"/>
    <property type="project" value="TreeGrafter"/>
</dbReference>
<dbReference type="Gene3D" id="1.10.10.1320">
    <property type="entry name" value="Anti-sigma factor, zinc-finger domain"/>
    <property type="match status" value="1"/>
</dbReference>
<reference evidence="12 13" key="1">
    <citation type="submission" date="2019-07" db="EMBL/GenBank/DDBJ databases">
        <authorList>
            <person name="Park Y.J."/>
            <person name="Jeong S.E."/>
            <person name="Jung H.S."/>
        </authorList>
    </citation>
    <scope>NUCLEOTIDE SEQUENCE [LARGE SCALE GENOMIC DNA]</scope>
    <source>
        <strain evidence="13">P16(2019)</strain>
    </source>
</reference>
<dbReference type="PANTHER" id="PTHR37461">
    <property type="entry name" value="ANTI-SIGMA-K FACTOR RSKA"/>
    <property type="match status" value="1"/>
</dbReference>
<gene>
    <name evidence="12" type="ORF">FN960_16385</name>
</gene>
<evidence type="ECO:0000256" key="1">
    <source>
        <dbReference type="ARBA" id="ARBA00004167"/>
    </source>
</evidence>
<feature type="domain" description="Anti-sigma K factor RskA C-terminal" evidence="11">
    <location>
        <begin position="108"/>
        <end position="276"/>
    </location>
</feature>
<comment type="subcellular location">
    <subcellularLocation>
        <location evidence="2">Cell membrane</location>
    </subcellularLocation>
    <subcellularLocation>
        <location evidence="1">Membrane</location>
        <topology evidence="1">Single-pass membrane protein</topology>
    </subcellularLocation>
</comment>
<accession>A0A553ZW16</accession>
<dbReference type="Proteomes" id="UP000318521">
    <property type="component" value="Unassembled WGS sequence"/>
</dbReference>
<dbReference type="GO" id="GO:0005886">
    <property type="term" value="C:plasma membrane"/>
    <property type="evidence" value="ECO:0007669"/>
    <property type="project" value="UniProtKB-SubCell"/>
</dbReference>
<comment type="caution">
    <text evidence="12">The sequence shown here is derived from an EMBL/GenBank/DDBJ whole genome shotgun (WGS) entry which is preliminary data.</text>
</comment>
<proteinExistence type="predicted"/>
<organism evidence="12 13">
    <name type="scientific">Alkalicoccobacillus porphyridii</name>
    <dbReference type="NCBI Taxonomy" id="2597270"/>
    <lineage>
        <taxon>Bacteria</taxon>
        <taxon>Bacillati</taxon>
        <taxon>Bacillota</taxon>
        <taxon>Bacilli</taxon>
        <taxon>Bacillales</taxon>
        <taxon>Bacillaceae</taxon>
        <taxon>Alkalicoccobacillus</taxon>
    </lineage>
</organism>
<dbReference type="GO" id="GO:0006417">
    <property type="term" value="P:regulation of translation"/>
    <property type="evidence" value="ECO:0007669"/>
    <property type="project" value="TreeGrafter"/>
</dbReference>
<dbReference type="InterPro" id="IPR041916">
    <property type="entry name" value="Anti_sigma_zinc_sf"/>
</dbReference>
<keyword evidence="6 10" id="KW-0472">Membrane</keyword>
<evidence type="ECO:0000256" key="2">
    <source>
        <dbReference type="ARBA" id="ARBA00004236"/>
    </source>
</evidence>
<evidence type="ECO:0000259" key="11">
    <source>
        <dbReference type="Pfam" id="PF10099"/>
    </source>
</evidence>
<evidence type="ECO:0000256" key="5">
    <source>
        <dbReference type="ARBA" id="ARBA00022989"/>
    </source>
</evidence>
<evidence type="ECO:0000256" key="7">
    <source>
        <dbReference type="ARBA" id="ARBA00029829"/>
    </source>
</evidence>
<keyword evidence="3" id="KW-1003">Cell membrane</keyword>
<keyword evidence="5 10" id="KW-1133">Transmembrane helix</keyword>
<sequence length="283" mass="31732">MEEAIYMNNNKCIQLLDYFNGHLSKSEEEEFELHLLDCEECQEQLQELYEFNDQVADIPTDATPPAGMKDRILTSVFEEDTTSDSKVTPITKPDPVPFVNKKNKLMPWLAATAAVLAAAIGTNIYTYNQLNETQSQLTIIETERDIINHELERYVNAEPDPSTPSGIEQVITSTSLLSLENEDEHLGQASIVQQEDGYKLIVQVEQLPELTDSEVYQIWLFQEETPLPAGSFVTNAAGEGAIIYDLDSDTNIEDLFEAIAISLEPQPDNQEPEGPVLTLSELY</sequence>
<dbReference type="AlphaFoldDB" id="A0A553ZW16"/>
<evidence type="ECO:0000256" key="10">
    <source>
        <dbReference type="SAM" id="Phobius"/>
    </source>
</evidence>
<keyword evidence="4 10" id="KW-0812">Transmembrane</keyword>
<name>A0A553ZW16_9BACI</name>
<dbReference type="InterPro" id="IPR051474">
    <property type="entry name" value="Anti-sigma-K/W_factor"/>
</dbReference>
<evidence type="ECO:0000256" key="3">
    <source>
        <dbReference type="ARBA" id="ARBA00022475"/>
    </source>
</evidence>
<dbReference type="PANTHER" id="PTHR37461:SF1">
    <property type="entry name" value="ANTI-SIGMA-K FACTOR RSKA"/>
    <property type="match status" value="1"/>
</dbReference>